<keyword evidence="3" id="KW-1185">Reference proteome</keyword>
<dbReference type="AlphaFoldDB" id="A0A7W9YD26"/>
<feature type="transmembrane region" description="Helical" evidence="1">
    <location>
        <begin position="6"/>
        <end position="29"/>
    </location>
</feature>
<dbReference type="EMBL" id="JACHEG010000020">
    <property type="protein sequence ID" value="MBB6166366.1"/>
    <property type="molecule type" value="Genomic_DNA"/>
</dbReference>
<protein>
    <submittedName>
        <fullName evidence="2">Tfp pilus assembly major pilin PilA</fullName>
    </submittedName>
</protein>
<organism evidence="2 3">
    <name type="scientific">Rhizobium wenxiniae</name>
    <dbReference type="NCBI Taxonomy" id="1737357"/>
    <lineage>
        <taxon>Bacteria</taxon>
        <taxon>Pseudomonadati</taxon>
        <taxon>Pseudomonadota</taxon>
        <taxon>Alphaproteobacteria</taxon>
        <taxon>Hyphomicrobiales</taxon>
        <taxon>Rhizobiaceae</taxon>
        <taxon>Rhizobium/Agrobacterium group</taxon>
        <taxon>Rhizobium</taxon>
    </lineage>
</organism>
<evidence type="ECO:0000256" key="1">
    <source>
        <dbReference type="SAM" id="Phobius"/>
    </source>
</evidence>
<comment type="caution">
    <text evidence="2">The sequence shown here is derived from an EMBL/GenBank/DDBJ whole genome shotgun (WGS) entry which is preliminary data.</text>
</comment>
<name>A0A7W9YD26_9HYPH</name>
<proteinExistence type="predicted"/>
<dbReference type="Proteomes" id="UP000547879">
    <property type="component" value="Unassembled WGS sequence"/>
</dbReference>
<keyword evidence="1" id="KW-0472">Membrane</keyword>
<accession>A0A7W9YD26</accession>
<gene>
    <name evidence="2" type="ORF">HNQ72_006218</name>
</gene>
<evidence type="ECO:0000313" key="3">
    <source>
        <dbReference type="Proteomes" id="UP000547879"/>
    </source>
</evidence>
<keyword evidence="1" id="KW-1133">Transmembrane helix</keyword>
<sequence length="31" mass="3202">MGDGKFVIVSCIIACAIISVIAVIAILAIHF</sequence>
<reference evidence="2 3" key="1">
    <citation type="submission" date="2020-08" db="EMBL/GenBank/DDBJ databases">
        <title>Genomic Encyclopedia of Type Strains, Phase IV (KMG-IV): sequencing the most valuable type-strain genomes for metagenomic binning, comparative biology and taxonomic classification.</title>
        <authorList>
            <person name="Goeker M."/>
        </authorList>
    </citation>
    <scope>NUCLEOTIDE SEQUENCE [LARGE SCALE GENOMIC DNA]</scope>
    <source>
        <strain evidence="2 3">DSM 100734</strain>
    </source>
</reference>
<evidence type="ECO:0000313" key="2">
    <source>
        <dbReference type="EMBL" id="MBB6166366.1"/>
    </source>
</evidence>
<keyword evidence="1" id="KW-0812">Transmembrane</keyword>